<reference evidence="2 3" key="3">
    <citation type="submission" date="2019-11" db="EMBL/GenBank/DDBJ databases">
        <title>A de novo genome assembly of a pear dwarfing rootstock.</title>
        <authorList>
            <person name="Wang F."/>
            <person name="Wang J."/>
            <person name="Li S."/>
            <person name="Zhang Y."/>
            <person name="Fang M."/>
            <person name="Ma L."/>
            <person name="Zhao Y."/>
            <person name="Jiang S."/>
        </authorList>
    </citation>
    <scope>NUCLEOTIDE SEQUENCE [LARGE SCALE GENOMIC DNA]</scope>
    <source>
        <strain evidence="2">S2</strain>
        <tissue evidence="2">Leaf</tissue>
    </source>
</reference>
<dbReference type="EMBL" id="SMOL01000553">
    <property type="protein sequence ID" value="KAB2609062.1"/>
    <property type="molecule type" value="Genomic_DNA"/>
</dbReference>
<accession>A0A5N5HYX0</accession>
<dbReference type="Proteomes" id="UP000327157">
    <property type="component" value="Chromosome 14"/>
</dbReference>
<dbReference type="EMBL" id="SMOL01000120">
    <property type="protein sequence ID" value="KAB2633116.1"/>
    <property type="molecule type" value="Genomic_DNA"/>
</dbReference>
<proteinExistence type="predicted"/>
<sequence>MWSNHRDEYVITELNTVEWTASDSPKILVPKAVAASGARTLVHRRYVCTRVQELRENWNAIQNGSLSFSSSSIKSGCISSQKPENGVVLHERSG</sequence>
<comment type="caution">
    <text evidence="2">The sequence shown here is derived from an EMBL/GenBank/DDBJ whole genome shotgun (WGS) entry which is preliminary data.</text>
</comment>
<evidence type="ECO:0000313" key="2">
    <source>
        <dbReference type="EMBL" id="KAB2633116.1"/>
    </source>
</evidence>
<keyword evidence="3" id="KW-1185">Reference proteome</keyword>
<dbReference type="AlphaFoldDB" id="A0A5N5HYX0"/>
<organism evidence="2 3">
    <name type="scientific">Pyrus ussuriensis x Pyrus communis</name>
    <dbReference type="NCBI Taxonomy" id="2448454"/>
    <lineage>
        <taxon>Eukaryota</taxon>
        <taxon>Viridiplantae</taxon>
        <taxon>Streptophyta</taxon>
        <taxon>Embryophyta</taxon>
        <taxon>Tracheophyta</taxon>
        <taxon>Spermatophyta</taxon>
        <taxon>Magnoliopsida</taxon>
        <taxon>eudicotyledons</taxon>
        <taxon>Gunneridae</taxon>
        <taxon>Pentapetalae</taxon>
        <taxon>rosids</taxon>
        <taxon>fabids</taxon>
        <taxon>Rosales</taxon>
        <taxon>Rosaceae</taxon>
        <taxon>Amygdaloideae</taxon>
        <taxon>Maleae</taxon>
        <taxon>Pyrus</taxon>
    </lineage>
</organism>
<dbReference type="OrthoDB" id="543156at2759"/>
<gene>
    <name evidence="1" type="ORF">D8674_012230</name>
    <name evidence="2" type="ORF">D8674_029363</name>
</gene>
<name>A0A5N5HYX0_9ROSA</name>
<reference evidence="3" key="2">
    <citation type="submission" date="2019-10" db="EMBL/GenBank/DDBJ databases">
        <title>A de novo genome assembly of a pear dwarfing rootstock.</title>
        <authorList>
            <person name="Wang F."/>
            <person name="Wang J."/>
            <person name="Li S."/>
            <person name="Zhang Y."/>
            <person name="Fang M."/>
            <person name="Ma L."/>
            <person name="Zhao Y."/>
            <person name="Jiang S."/>
        </authorList>
    </citation>
    <scope>NUCLEOTIDE SEQUENCE [LARGE SCALE GENOMIC DNA]</scope>
</reference>
<protein>
    <submittedName>
        <fullName evidence="2">PHD and RING finger domain-containing protein 1-like</fullName>
    </submittedName>
</protein>
<reference evidence="2 3" key="1">
    <citation type="submission" date="2019-09" db="EMBL/GenBank/DDBJ databases">
        <authorList>
            <person name="Ou C."/>
        </authorList>
    </citation>
    <scope>NUCLEOTIDE SEQUENCE [LARGE SCALE GENOMIC DNA]</scope>
    <source>
        <strain evidence="2">S2</strain>
        <tissue evidence="2">Leaf</tissue>
    </source>
</reference>
<dbReference type="Proteomes" id="UP000327157">
    <property type="component" value="Chromosome 6"/>
</dbReference>
<evidence type="ECO:0000313" key="3">
    <source>
        <dbReference type="Proteomes" id="UP000327157"/>
    </source>
</evidence>
<evidence type="ECO:0000313" key="1">
    <source>
        <dbReference type="EMBL" id="KAB2609062.1"/>
    </source>
</evidence>